<dbReference type="FunFam" id="3.30.160.60:FF:000125">
    <property type="entry name" value="Putative zinc finger protein 143"/>
    <property type="match status" value="2"/>
</dbReference>
<evidence type="ECO:0000256" key="8">
    <source>
        <dbReference type="SAM" id="MobiDB-lite"/>
    </source>
</evidence>
<feature type="compositionally biased region" description="Acidic residues" evidence="8">
    <location>
        <begin position="610"/>
        <end position="620"/>
    </location>
</feature>
<dbReference type="PROSITE" id="PS50157">
    <property type="entry name" value="ZINC_FINGER_C2H2_2"/>
    <property type="match status" value="4"/>
</dbReference>
<feature type="region of interest" description="Disordered" evidence="8">
    <location>
        <begin position="634"/>
        <end position="671"/>
    </location>
</feature>
<keyword evidence="11" id="KW-1185">Reference proteome</keyword>
<sequence>MMNLPPFSYSSPASNLLHPQLRDAPQLPRRPFPTRHFSTPTTLELKSEPQTLPMPLHARSGPPRKPPHQYIAHSHVKRVRRSIFDDDLDYQLVNDSNQVGPGHDIQARPYVCQFRQCNKAFARKSDLARHFRIHTNDRPFVCLYKGCGKSFIQRSALTVHTRVHTGERPHHCEMCQKAFADSSSLARHRRTHTGKRPYACRVGGCSRSFARRNTYLKHFRRAHPNQPLPAASSILRIAPQVPVYTTRQSAASFLTLGPPGANGQPQYYVPSPSSTNHPHAIAAPYPSEGAAYVFNGGHHIKEEHSHSYSHLRPQFFQGSQGSFSPTAHTPLSATESYHSSLQSPATPNPASMYSESHALASQITSFQGSHGMGVGHSQYSGSGNHILGTPFSHHPITRVASDGCMMFFKSEPSEQRSVSDPADLPPKFHAYSPISYNGGVGGFQPGQLALPPQPMAHLQPSYLSHHFPLREHRPSIASNAPTSYDDRGSSPEALVDINSVPSINLQPPNGSSAFMPHSAIESSQFNPLTHGPPQIMIPSSPQPDRLHSAPPMMQRFNSMPTMPTVTEWPLVEPYHHSSTSGDAFSASGKRNSEDEEWEQLQEQMLSREASDDDEDGEEAEAPELMETIRKNKTPHVPVAKSGNQATPPSLEMGQRSLTPRNPFSSSASSSSTCSTLVATSMDSLPMTHFPPVSIHAHQPLPMAFTPYYPQGSCPTPITPAHGGWMMADADPTKLLSHSVYSSPALLTRAYVMPEHMVHSSQTEHSITLATPPQMRRHSSSDVATVGLGLANVKFDEREAPVAEHEYEGEEELESDFEMDPQDDSDEEFVLGAKKRATKAKKGKKGGRGGVKAGTRRK</sequence>
<keyword evidence="3" id="KW-0677">Repeat</keyword>
<dbReference type="PANTHER" id="PTHR14003">
    <property type="entry name" value="TRANSCRIPTIONAL REPRESSOR PROTEIN YY"/>
    <property type="match status" value="1"/>
</dbReference>
<dbReference type="InterPro" id="IPR013087">
    <property type="entry name" value="Znf_C2H2_type"/>
</dbReference>
<feature type="domain" description="C2H2-type" evidence="9">
    <location>
        <begin position="140"/>
        <end position="169"/>
    </location>
</feature>
<feature type="region of interest" description="Disordered" evidence="8">
    <location>
        <begin position="800"/>
        <end position="857"/>
    </location>
</feature>
<dbReference type="GO" id="GO:0031519">
    <property type="term" value="C:PcG protein complex"/>
    <property type="evidence" value="ECO:0007669"/>
    <property type="project" value="TreeGrafter"/>
</dbReference>
<feature type="compositionally biased region" description="Polar residues" evidence="8">
    <location>
        <begin position="36"/>
        <end position="50"/>
    </location>
</feature>
<dbReference type="PANTHER" id="PTHR14003:SF22">
    <property type="entry name" value="FINGER DOMAIN PROTEIN, PUTATIVE (AFU_ORTHOLOGUE AFUA_4G11480)-RELATED"/>
    <property type="match status" value="1"/>
</dbReference>
<comment type="subcellular location">
    <subcellularLocation>
        <location evidence="1">Nucleus</location>
    </subcellularLocation>
</comment>
<dbReference type="Pfam" id="PF00096">
    <property type="entry name" value="zf-C2H2"/>
    <property type="match status" value="3"/>
</dbReference>
<dbReference type="Proteomes" id="UP000193986">
    <property type="component" value="Unassembled WGS sequence"/>
</dbReference>
<keyword evidence="6" id="KW-0539">Nucleus</keyword>
<dbReference type="GO" id="GO:0008270">
    <property type="term" value="F:zinc ion binding"/>
    <property type="evidence" value="ECO:0007669"/>
    <property type="project" value="UniProtKB-KW"/>
</dbReference>
<gene>
    <name evidence="10" type="ORF">BCR39DRAFT_559004</name>
</gene>
<feature type="domain" description="C2H2-type" evidence="9">
    <location>
        <begin position="198"/>
        <end position="228"/>
    </location>
</feature>
<evidence type="ECO:0000256" key="3">
    <source>
        <dbReference type="ARBA" id="ARBA00022737"/>
    </source>
</evidence>
<evidence type="ECO:0000256" key="1">
    <source>
        <dbReference type="ARBA" id="ARBA00004123"/>
    </source>
</evidence>
<dbReference type="InParanoid" id="A0A1Y2B4C9"/>
<proteinExistence type="predicted"/>
<comment type="caution">
    <text evidence="10">The sequence shown here is derived from an EMBL/GenBank/DDBJ whole genome shotgun (WGS) entry which is preliminary data.</text>
</comment>
<feature type="compositionally biased region" description="Acidic residues" evidence="8">
    <location>
        <begin position="806"/>
        <end position="828"/>
    </location>
</feature>
<dbReference type="GO" id="GO:0000785">
    <property type="term" value="C:chromatin"/>
    <property type="evidence" value="ECO:0007669"/>
    <property type="project" value="TreeGrafter"/>
</dbReference>
<evidence type="ECO:0000313" key="10">
    <source>
        <dbReference type="EMBL" id="ORY29671.1"/>
    </source>
</evidence>
<dbReference type="SUPFAM" id="SSF57667">
    <property type="entry name" value="beta-beta-alpha zinc fingers"/>
    <property type="match status" value="2"/>
</dbReference>
<dbReference type="PROSITE" id="PS00028">
    <property type="entry name" value="ZINC_FINGER_C2H2_1"/>
    <property type="match status" value="4"/>
</dbReference>
<dbReference type="GO" id="GO:0005667">
    <property type="term" value="C:transcription regulator complex"/>
    <property type="evidence" value="ECO:0007669"/>
    <property type="project" value="TreeGrafter"/>
</dbReference>
<dbReference type="Gene3D" id="3.30.160.60">
    <property type="entry name" value="Classic Zinc Finger"/>
    <property type="match status" value="4"/>
</dbReference>
<dbReference type="OrthoDB" id="654211at2759"/>
<dbReference type="AlphaFoldDB" id="A0A1Y2B4C9"/>
<feature type="domain" description="C2H2-type" evidence="9">
    <location>
        <begin position="110"/>
        <end position="139"/>
    </location>
</feature>
<evidence type="ECO:0000256" key="7">
    <source>
        <dbReference type="PROSITE-ProRule" id="PRU00042"/>
    </source>
</evidence>
<dbReference type="InterPro" id="IPR036236">
    <property type="entry name" value="Znf_C2H2_sf"/>
</dbReference>
<dbReference type="STRING" id="71784.A0A1Y2B4C9"/>
<dbReference type="FunFam" id="3.30.160.60:FF:000744">
    <property type="entry name" value="zinc finger E-box-binding homeobox 1"/>
    <property type="match status" value="1"/>
</dbReference>
<name>A0A1Y2B4C9_9TREE</name>
<keyword evidence="5" id="KW-0862">Zinc</keyword>
<organism evidence="10 11">
    <name type="scientific">Naematelia encephala</name>
    <dbReference type="NCBI Taxonomy" id="71784"/>
    <lineage>
        <taxon>Eukaryota</taxon>
        <taxon>Fungi</taxon>
        <taxon>Dikarya</taxon>
        <taxon>Basidiomycota</taxon>
        <taxon>Agaricomycotina</taxon>
        <taxon>Tremellomycetes</taxon>
        <taxon>Tremellales</taxon>
        <taxon>Naemateliaceae</taxon>
        <taxon>Naematelia</taxon>
    </lineage>
</organism>
<dbReference type="EMBL" id="MCFC01000024">
    <property type="protein sequence ID" value="ORY29671.1"/>
    <property type="molecule type" value="Genomic_DNA"/>
</dbReference>
<feature type="compositionally biased region" description="Basic residues" evidence="8">
    <location>
        <begin position="832"/>
        <end position="846"/>
    </location>
</feature>
<dbReference type="SMART" id="SM00355">
    <property type="entry name" value="ZnF_C2H2"/>
    <property type="match status" value="4"/>
</dbReference>
<feature type="region of interest" description="Disordered" evidence="8">
    <location>
        <begin position="23"/>
        <end position="52"/>
    </location>
</feature>
<evidence type="ECO:0000313" key="11">
    <source>
        <dbReference type="Proteomes" id="UP000193986"/>
    </source>
</evidence>
<feature type="region of interest" description="Disordered" evidence="8">
    <location>
        <begin position="319"/>
        <end position="352"/>
    </location>
</feature>
<protein>
    <recommendedName>
        <fullName evidence="9">C2H2-type domain-containing protein</fullName>
    </recommendedName>
</protein>
<feature type="region of interest" description="Disordered" evidence="8">
    <location>
        <begin position="573"/>
        <end position="620"/>
    </location>
</feature>
<keyword evidence="2" id="KW-0479">Metal-binding</keyword>
<reference evidence="10 11" key="1">
    <citation type="submission" date="2016-07" db="EMBL/GenBank/DDBJ databases">
        <title>Pervasive Adenine N6-methylation of Active Genes in Fungi.</title>
        <authorList>
            <consortium name="DOE Joint Genome Institute"/>
            <person name="Mondo S.J."/>
            <person name="Dannebaum R.O."/>
            <person name="Kuo R.C."/>
            <person name="Labutti K."/>
            <person name="Haridas S."/>
            <person name="Kuo A."/>
            <person name="Salamov A."/>
            <person name="Ahrendt S.R."/>
            <person name="Lipzen A."/>
            <person name="Sullivan W."/>
            <person name="Andreopoulos W.B."/>
            <person name="Clum A."/>
            <person name="Lindquist E."/>
            <person name="Daum C."/>
            <person name="Ramamoorthy G.K."/>
            <person name="Gryganskyi A."/>
            <person name="Culley D."/>
            <person name="Magnuson J.K."/>
            <person name="James T.Y."/>
            <person name="O'Malley M.A."/>
            <person name="Stajich J.E."/>
            <person name="Spatafora J.W."/>
            <person name="Visel A."/>
            <person name="Grigoriev I.V."/>
        </authorList>
    </citation>
    <scope>NUCLEOTIDE SEQUENCE [LARGE SCALE GENOMIC DNA]</scope>
    <source>
        <strain evidence="10 11">68-887.2</strain>
    </source>
</reference>
<keyword evidence="4 7" id="KW-0863">Zinc-finger</keyword>
<evidence type="ECO:0000256" key="6">
    <source>
        <dbReference type="ARBA" id="ARBA00023242"/>
    </source>
</evidence>
<evidence type="ECO:0000259" key="9">
    <source>
        <dbReference type="PROSITE" id="PS50157"/>
    </source>
</evidence>
<dbReference type="GO" id="GO:0000981">
    <property type="term" value="F:DNA-binding transcription factor activity, RNA polymerase II-specific"/>
    <property type="evidence" value="ECO:0007669"/>
    <property type="project" value="UniProtKB-ARBA"/>
</dbReference>
<evidence type="ECO:0000256" key="5">
    <source>
        <dbReference type="ARBA" id="ARBA00022833"/>
    </source>
</evidence>
<feature type="domain" description="C2H2-type" evidence="9">
    <location>
        <begin position="170"/>
        <end position="197"/>
    </location>
</feature>
<accession>A0A1Y2B4C9</accession>
<evidence type="ECO:0000256" key="2">
    <source>
        <dbReference type="ARBA" id="ARBA00022723"/>
    </source>
</evidence>
<evidence type="ECO:0000256" key="4">
    <source>
        <dbReference type="ARBA" id="ARBA00022771"/>
    </source>
</evidence>
<dbReference type="GO" id="GO:0000978">
    <property type="term" value="F:RNA polymerase II cis-regulatory region sequence-specific DNA binding"/>
    <property type="evidence" value="ECO:0007669"/>
    <property type="project" value="TreeGrafter"/>
</dbReference>